<dbReference type="OrthoDB" id="101152at2"/>
<evidence type="ECO:0000259" key="9">
    <source>
        <dbReference type="Pfam" id="PF12704"/>
    </source>
</evidence>
<evidence type="ECO:0000256" key="5">
    <source>
        <dbReference type="ARBA" id="ARBA00023136"/>
    </source>
</evidence>
<evidence type="ECO:0000256" key="7">
    <source>
        <dbReference type="SAM" id="Phobius"/>
    </source>
</evidence>
<dbReference type="HOGENOM" id="CLU_009433_0_0_0"/>
<feature type="domain" description="MacB-like periplasmic core" evidence="9">
    <location>
        <begin position="18"/>
        <end position="240"/>
    </location>
</feature>
<feature type="transmembrane region" description="Helical" evidence="7">
    <location>
        <begin position="333"/>
        <end position="351"/>
    </location>
</feature>
<dbReference type="PANTHER" id="PTHR30572:SF4">
    <property type="entry name" value="ABC TRANSPORTER PERMEASE YTRF"/>
    <property type="match status" value="1"/>
</dbReference>
<evidence type="ECO:0000256" key="6">
    <source>
        <dbReference type="ARBA" id="ARBA00038076"/>
    </source>
</evidence>
<feature type="transmembrane region" description="Helical" evidence="7">
    <location>
        <begin position="685"/>
        <end position="709"/>
    </location>
</feature>
<dbReference type="EMBL" id="CP001032">
    <property type="protein sequence ID" value="ACB75166.1"/>
    <property type="molecule type" value="Genomic_DNA"/>
</dbReference>
<accession>B1ZXW4</accession>
<keyword evidence="2" id="KW-1003">Cell membrane</keyword>
<protein>
    <submittedName>
        <fullName evidence="10">Permease</fullName>
    </submittedName>
</protein>
<dbReference type="GO" id="GO:0005886">
    <property type="term" value="C:plasma membrane"/>
    <property type="evidence" value="ECO:0007669"/>
    <property type="project" value="UniProtKB-SubCell"/>
</dbReference>
<feature type="domain" description="MacB-like periplasmic core" evidence="9">
    <location>
        <begin position="436"/>
        <end position="625"/>
    </location>
</feature>
<evidence type="ECO:0000256" key="1">
    <source>
        <dbReference type="ARBA" id="ARBA00004651"/>
    </source>
</evidence>
<dbReference type="InterPro" id="IPR025857">
    <property type="entry name" value="MacB_PCD"/>
</dbReference>
<sequence length="808" mass="87077">MSDLRFALRQLAKAPGFTAIAVLSLALGIGATTTVFCWIQGILLNPLPGVHRQEEIVVLTTSHADQMWDTCSLPDIKDYREQRDVFAGIIASQVTPACLTIGEQSTWLYGQIATANFFDLLGVQPLLGRLFLPDEDQKPGGNPVLVLGERFWRRQFNGDPSVIGKAVQLNRHAFTVIGVAPASFRGTMSGLICDFWAPLSMHHAVANMGSLEQRDDHWLHTQARLQPGVSREQAQAVVDAVAARLEKSYPNTNQQIRLHVLDFLHAPYGVQPIMGPVLAILLAVSLGVVLIVAANLASLLLARAAGRQKEIAIRLAVGASRVRLVRQLLTESLLLAGLGGGLGIVIAFWAVDLLKRWQPPTPLPIGIGTEINTTTLAFTVCGSIVTGVLFGLIPALRASRPDLNSTLKDGGRTSSSGSSHQRLRSLLVLGEVALSLVLLVGAGLCIKSAQRAYHAELGFKPDRVLLAGLRIGMNGYNEATGKVFYARLQERLARLPGVESVALSSWFPLGFEGGPQHGVTVQGHEQKPGEDSSLPYSIVSPGYFATLGIPLVDGRDFTDHDDDSALKVAIINETMAKRYWPGQNAIGHKFKAAWRELTVVGVAKDGKYRSLNEPPRGFFYTPFRQGVWDLNLGLCLRTRGDPSLFGATLQRELRQLDPNVAVWATITMDDYIKAAFMAPVLASRLLTWLGIVALVLAAMGVYGVVAYVVSQRTQEFGVRMALGASTGDVLRLVIGQGMRVAVLGIGVGLLGAFAVTRLLAGFLYGVSPFDALTFGAVTLGLALVSLLACWLPARRATKVDPVDALRAE</sequence>
<comment type="similarity">
    <text evidence="6">Belongs to the ABC-4 integral membrane protein family.</text>
</comment>
<dbReference type="KEGG" id="ote:Oter_1883"/>
<feature type="transmembrane region" description="Helical" evidence="7">
    <location>
        <begin position="277"/>
        <end position="302"/>
    </location>
</feature>
<dbReference type="Pfam" id="PF12704">
    <property type="entry name" value="MacB_PCD"/>
    <property type="match status" value="2"/>
</dbReference>
<feature type="transmembrane region" description="Helical" evidence="7">
    <location>
        <begin position="740"/>
        <end position="765"/>
    </location>
</feature>
<feature type="domain" description="ABC3 transporter permease C-terminal" evidence="8">
    <location>
        <begin position="690"/>
        <end position="801"/>
    </location>
</feature>
<comment type="subcellular location">
    <subcellularLocation>
        <location evidence="1">Cell membrane</location>
        <topology evidence="1">Multi-pass membrane protein</topology>
    </subcellularLocation>
</comment>
<dbReference type="eggNOG" id="COG0577">
    <property type="taxonomic scope" value="Bacteria"/>
</dbReference>
<evidence type="ECO:0000256" key="4">
    <source>
        <dbReference type="ARBA" id="ARBA00022989"/>
    </source>
</evidence>
<dbReference type="Proteomes" id="UP000007013">
    <property type="component" value="Chromosome"/>
</dbReference>
<gene>
    <name evidence="10" type="ordered locus">Oter_1883</name>
</gene>
<dbReference type="Pfam" id="PF02687">
    <property type="entry name" value="FtsX"/>
    <property type="match status" value="2"/>
</dbReference>
<keyword evidence="4 7" id="KW-1133">Transmembrane helix</keyword>
<proteinExistence type="inferred from homology"/>
<dbReference type="STRING" id="452637.Oter_1883"/>
<reference evidence="10 11" key="1">
    <citation type="journal article" date="2011" name="J. Bacteriol.">
        <title>Genome sequence of the verrucomicrobium Opitutus terrae PB90-1, an abundant inhabitant of rice paddy soil ecosystems.</title>
        <authorList>
            <person name="van Passel M.W."/>
            <person name="Kant R."/>
            <person name="Palva A."/>
            <person name="Copeland A."/>
            <person name="Lucas S."/>
            <person name="Lapidus A."/>
            <person name="Glavina del Rio T."/>
            <person name="Pitluck S."/>
            <person name="Goltsman E."/>
            <person name="Clum A."/>
            <person name="Sun H."/>
            <person name="Schmutz J."/>
            <person name="Larimer F.W."/>
            <person name="Land M.L."/>
            <person name="Hauser L."/>
            <person name="Kyrpides N."/>
            <person name="Mikhailova N."/>
            <person name="Richardson P.P."/>
            <person name="Janssen P.H."/>
            <person name="de Vos W.M."/>
            <person name="Smidt H."/>
        </authorList>
    </citation>
    <scope>NUCLEOTIDE SEQUENCE [LARGE SCALE GENOMIC DNA]</scope>
    <source>
        <strain evidence="11">DSM 11246 / JCM 15787 / PB90-1</strain>
    </source>
</reference>
<feature type="transmembrane region" description="Helical" evidence="7">
    <location>
        <begin position="371"/>
        <end position="393"/>
    </location>
</feature>
<dbReference type="InterPro" id="IPR017800">
    <property type="entry name" value="ADOP"/>
</dbReference>
<organism evidence="10 11">
    <name type="scientific">Opitutus terrae (strain DSM 11246 / JCM 15787 / PB90-1)</name>
    <dbReference type="NCBI Taxonomy" id="452637"/>
    <lineage>
        <taxon>Bacteria</taxon>
        <taxon>Pseudomonadati</taxon>
        <taxon>Verrucomicrobiota</taxon>
        <taxon>Opitutia</taxon>
        <taxon>Opitutales</taxon>
        <taxon>Opitutaceae</taxon>
        <taxon>Opitutus</taxon>
    </lineage>
</organism>
<dbReference type="AlphaFoldDB" id="B1ZXW4"/>
<keyword evidence="3 7" id="KW-0812">Transmembrane</keyword>
<dbReference type="GO" id="GO:0022857">
    <property type="term" value="F:transmembrane transporter activity"/>
    <property type="evidence" value="ECO:0007669"/>
    <property type="project" value="TreeGrafter"/>
</dbReference>
<evidence type="ECO:0000313" key="11">
    <source>
        <dbReference type="Proteomes" id="UP000007013"/>
    </source>
</evidence>
<evidence type="ECO:0000259" key="8">
    <source>
        <dbReference type="Pfam" id="PF02687"/>
    </source>
</evidence>
<keyword evidence="5 7" id="KW-0472">Membrane</keyword>
<evidence type="ECO:0000313" key="10">
    <source>
        <dbReference type="EMBL" id="ACB75166.1"/>
    </source>
</evidence>
<dbReference type="NCBIfam" id="TIGR03434">
    <property type="entry name" value="ADOP"/>
    <property type="match status" value="1"/>
</dbReference>
<keyword evidence="11" id="KW-1185">Reference proteome</keyword>
<dbReference type="InterPro" id="IPR003838">
    <property type="entry name" value="ABC3_permease_C"/>
</dbReference>
<dbReference type="RefSeq" id="WP_012374703.1">
    <property type="nucleotide sequence ID" value="NC_010571.1"/>
</dbReference>
<name>B1ZXW4_OPITP</name>
<feature type="domain" description="ABC3 transporter permease C-terminal" evidence="8">
    <location>
        <begin position="283"/>
        <end position="400"/>
    </location>
</feature>
<feature type="transmembrane region" description="Helical" evidence="7">
    <location>
        <begin position="771"/>
        <end position="791"/>
    </location>
</feature>
<evidence type="ECO:0000256" key="2">
    <source>
        <dbReference type="ARBA" id="ARBA00022475"/>
    </source>
</evidence>
<feature type="transmembrane region" description="Helical" evidence="7">
    <location>
        <begin position="426"/>
        <end position="444"/>
    </location>
</feature>
<dbReference type="PANTHER" id="PTHR30572">
    <property type="entry name" value="MEMBRANE COMPONENT OF TRANSPORTER-RELATED"/>
    <property type="match status" value="1"/>
</dbReference>
<evidence type="ECO:0000256" key="3">
    <source>
        <dbReference type="ARBA" id="ARBA00022692"/>
    </source>
</evidence>
<dbReference type="InterPro" id="IPR050250">
    <property type="entry name" value="Macrolide_Exporter_MacB"/>
</dbReference>